<evidence type="ECO:0000259" key="3">
    <source>
        <dbReference type="Pfam" id="PF13739"/>
    </source>
</evidence>
<keyword evidence="1" id="KW-1133">Transmembrane helix</keyword>
<feature type="domain" description="Deacetylase PdaC" evidence="3">
    <location>
        <begin position="52"/>
        <end position="134"/>
    </location>
</feature>
<protein>
    <recommendedName>
        <fullName evidence="6">DUF3298 domain-containing protein</fullName>
    </recommendedName>
</protein>
<dbReference type="AlphaFoldDB" id="A0A1F6CKE2"/>
<accession>A0A1F6CKE2</accession>
<dbReference type="Pfam" id="PF11738">
    <property type="entry name" value="DUF3298"/>
    <property type="match status" value="1"/>
</dbReference>
<dbReference type="Proteomes" id="UP000178370">
    <property type="component" value="Unassembled WGS sequence"/>
</dbReference>
<sequence length="230" mass="24879">MHIVRYLLVVILLSGLALAIYVLAPKAPELSVVQTATSTTSGTEMKVEDIYGDTDTYHIEMHYPQFGIPSVDAKIKSVVDTAVDTFKEYPANPPDSSLPQNELTGSFASTYVGPDVVSVKLSLSEYTGGAHPNTVLIGINVDPRSGRELTLDDALSMIGKDLQQVADESLKELRSKLGDNVLDSAKGAEAKSENYSTFVVSKDKVTFIFNVYQVAPYAAGPQEVSFARVR</sequence>
<dbReference type="Pfam" id="PF13739">
    <property type="entry name" value="PdaC"/>
    <property type="match status" value="1"/>
</dbReference>
<dbReference type="STRING" id="1798482.A2763_04110"/>
<gene>
    <name evidence="4" type="ORF">A2763_04110</name>
</gene>
<evidence type="ECO:0000259" key="2">
    <source>
        <dbReference type="Pfam" id="PF11738"/>
    </source>
</evidence>
<proteinExistence type="predicted"/>
<dbReference type="InterPro" id="IPR025303">
    <property type="entry name" value="PdaC"/>
</dbReference>
<dbReference type="InterPro" id="IPR037126">
    <property type="entry name" value="PdaC/RsiV-like_sf"/>
</dbReference>
<evidence type="ECO:0000313" key="4">
    <source>
        <dbReference type="EMBL" id="OGG49480.1"/>
    </source>
</evidence>
<evidence type="ECO:0000313" key="5">
    <source>
        <dbReference type="Proteomes" id="UP000178370"/>
    </source>
</evidence>
<feature type="domain" description="DUF3298" evidence="2">
    <location>
        <begin position="162"/>
        <end position="225"/>
    </location>
</feature>
<keyword evidence="1" id="KW-0812">Transmembrane</keyword>
<keyword evidence="1" id="KW-0472">Membrane</keyword>
<dbReference type="EMBL" id="MFKV01000031">
    <property type="protein sequence ID" value="OGG49480.1"/>
    <property type="molecule type" value="Genomic_DNA"/>
</dbReference>
<dbReference type="Gene3D" id="3.90.640.20">
    <property type="entry name" value="Heat-shock cognate protein, ATPase"/>
    <property type="match status" value="1"/>
</dbReference>
<dbReference type="InterPro" id="IPR021729">
    <property type="entry name" value="DUF3298"/>
</dbReference>
<dbReference type="Gene3D" id="3.30.565.40">
    <property type="entry name" value="Fervidobacterium nodosum Rt17-B1 like"/>
    <property type="match status" value="1"/>
</dbReference>
<organism evidence="4 5">
    <name type="scientific">Candidatus Kaiserbacteria bacterium RIFCSPHIGHO2_01_FULL_54_36</name>
    <dbReference type="NCBI Taxonomy" id="1798482"/>
    <lineage>
        <taxon>Bacteria</taxon>
        <taxon>Candidatus Kaiseribacteriota</taxon>
    </lineage>
</organism>
<reference evidence="4 5" key="1">
    <citation type="journal article" date="2016" name="Nat. Commun.">
        <title>Thousands of microbial genomes shed light on interconnected biogeochemical processes in an aquifer system.</title>
        <authorList>
            <person name="Anantharaman K."/>
            <person name="Brown C.T."/>
            <person name="Hug L.A."/>
            <person name="Sharon I."/>
            <person name="Castelle C.J."/>
            <person name="Probst A.J."/>
            <person name="Thomas B.C."/>
            <person name="Singh A."/>
            <person name="Wilkins M.J."/>
            <person name="Karaoz U."/>
            <person name="Brodie E.L."/>
            <person name="Williams K.H."/>
            <person name="Hubbard S.S."/>
            <person name="Banfield J.F."/>
        </authorList>
    </citation>
    <scope>NUCLEOTIDE SEQUENCE [LARGE SCALE GENOMIC DNA]</scope>
</reference>
<evidence type="ECO:0000256" key="1">
    <source>
        <dbReference type="SAM" id="Phobius"/>
    </source>
</evidence>
<evidence type="ECO:0008006" key="6">
    <source>
        <dbReference type="Google" id="ProtNLM"/>
    </source>
</evidence>
<feature type="transmembrane region" description="Helical" evidence="1">
    <location>
        <begin position="6"/>
        <end position="24"/>
    </location>
</feature>
<comment type="caution">
    <text evidence="4">The sequence shown here is derived from an EMBL/GenBank/DDBJ whole genome shotgun (WGS) entry which is preliminary data.</text>
</comment>
<name>A0A1F6CKE2_9BACT</name>